<proteinExistence type="predicted"/>
<feature type="coiled-coil region" evidence="1">
    <location>
        <begin position="503"/>
        <end position="665"/>
    </location>
</feature>
<feature type="compositionally biased region" description="Polar residues" evidence="2">
    <location>
        <begin position="353"/>
        <end position="369"/>
    </location>
</feature>
<feature type="coiled-coil region" evidence="1">
    <location>
        <begin position="258"/>
        <end position="316"/>
    </location>
</feature>
<feature type="compositionally biased region" description="Polar residues" evidence="2">
    <location>
        <begin position="1"/>
        <end position="20"/>
    </location>
</feature>
<evidence type="ECO:0000313" key="3">
    <source>
        <dbReference type="EMBL" id="KAJ8322098.1"/>
    </source>
</evidence>
<feature type="region of interest" description="Disordered" evidence="2">
    <location>
        <begin position="324"/>
        <end position="403"/>
    </location>
</feature>
<evidence type="ECO:0000256" key="1">
    <source>
        <dbReference type="SAM" id="Coils"/>
    </source>
</evidence>
<organism evidence="3 4">
    <name type="scientific">Tegillarca granosa</name>
    <name type="common">Malaysian cockle</name>
    <name type="synonym">Anadara granosa</name>
    <dbReference type="NCBI Taxonomy" id="220873"/>
    <lineage>
        <taxon>Eukaryota</taxon>
        <taxon>Metazoa</taxon>
        <taxon>Spiralia</taxon>
        <taxon>Lophotrochozoa</taxon>
        <taxon>Mollusca</taxon>
        <taxon>Bivalvia</taxon>
        <taxon>Autobranchia</taxon>
        <taxon>Pteriomorphia</taxon>
        <taxon>Arcoida</taxon>
        <taxon>Arcoidea</taxon>
        <taxon>Arcidae</taxon>
        <taxon>Tegillarca</taxon>
    </lineage>
</organism>
<feature type="region of interest" description="Disordered" evidence="2">
    <location>
        <begin position="1"/>
        <end position="36"/>
    </location>
</feature>
<dbReference type="EMBL" id="JARBDR010000018">
    <property type="protein sequence ID" value="KAJ8322098.1"/>
    <property type="molecule type" value="Genomic_DNA"/>
</dbReference>
<evidence type="ECO:0000313" key="4">
    <source>
        <dbReference type="Proteomes" id="UP001217089"/>
    </source>
</evidence>
<gene>
    <name evidence="3" type="ORF">KUTeg_000569</name>
</gene>
<keyword evidence="1" id="KW-0175">Coiled coil</keyword>
<sequence>MDSYKSESGTYTQRSVSPNRMESYKSDSESPKNNMIEIPEPEQDIKQRVSVFVHKQFGQSKRISENDKKGMVKWFSQQIQLERKRVCHSASSENVEQMPTIQVCTTVDASCGTDDNDQDNPQAELNKRAQKVLEKIEELKKSSGGKNKTVIDKPGSSMSMRSTDSCVDCLTPNVMDIVFEELEFLVNKIDQLESEVNKCHMMMGDKDKKMSLSLLIYNMSLTSKQNVKDLNLEKQKSEKMLNEIYDFSKKVNKFEQIRSQQNALIDQNNEEIERLTEENEKLKGQVEKLEKLHSLHTEKQKTLENLRNMVKELQQEKIGDSLGMCNVSTRTSTDRRGSISKRSGIRTGAPYTSRLTKTSSSENTQTSMYNRKYPLTRSPVKRRQGSPRMQQRRDSSPHVSNPKVKETVERFISKQFTLNRKLSQTDKRAVEQFLIEQMESQPCSPIDEADCYFPSNSETPPGTNQQWLHNMHIKLKVRIDALECDEKTKEIDRKTYTLDTISTEVLEKQINFVLNQLETLDSQVSQCYNVIGEPTRRKSLSVQFEDLVVSNAEMKRQLDKEKQKIDKMSHEIYQIAMEKKKHEHNSQLKDIQLEVKENQVNKMQQENNQLKREVEKLNQLHMQHLEKQKTLHNLREMVNELQDSKKFIKEENDNLKSKLNIYEHSVTGKGLFRKISNTKTVIGKQNKNRVTTRRKIPTGCSYGN</sequence>
<keyword evidence="4" id="KW-1185">Reference proteome</keyword>
<accession>A0ABQ9FXX5</accession>
<evidence type="ECO:0000256" key="2">
    <source>
        <dbReference type="SAM" id="MobiDB-lite"/>
    </source>
</evidence>
<comment type="caution">
    <text evidence="3">The sequence shown here is derived from an EMBL/GenBank/DDBJ whole genome shotgun (WGS) entry which is preliminary data.</text>
</comment>
<name>A0ABQ9FXX5_TEGGR</name>
<protein>
    <submittedName>
        <fullName evidence="3">Uncharacterized protein</fullName>
    </submittedName>
</protein>
<dbReference type="Proteomes" id="UP001217089">
    <property type="component" value="Unassembled WGS sequence"/>
</dbReference>
<reference evidence="3 4" key="1">
    <citation type="submission" date="2022-12" db="EMBL/GenBank/DDBJ databases">
        <title>Chromosome-level genome of Tegillarca granosa.</title>
        <authorList>
            <person name="Kim J."/>
        </authorList>
    </citation>
    <scope>NUCLEOTIDE SEQUENCE [LARGE SCALE GENOMIC DNA]</scope>
    <source>
        <strain evidence="3">Teg-2019</strain>
        <tissue evidence="3">Adductor muscle</tissue>
    </source>
</reference>